<dbReference type="Pfam" id="PF14033">
    <property type="entry name" value="DUF4246"/>
    <property type="match status" value="1"/>
</dbReference>
<sequence length="609" mass="71220">MPFLGFIDDNIAMLIFYIFTCLFGPDSEIGTNFRAKFISHYGPSYSTDPHLQGYIPISLNHNSITPMPAKQSKSPFKHPWWLSVDRLFSGPENIGESMRCLDDRLIIELSKAIRAKSGWTTKYKDKEIVEKWKEEFKDQNPKSRHVDEVFDYMLRELQWYDKIESTRPEFSDKKFKMGPDDRIVFSDEAIDEKTAESFASAVTEFEKVTPKDYHPGSNNLVVDLVHPSLFHLQYGRTKMVKEGALRVVEYEEEVGNFKKTDFLPLKRFQWLPAELCLDRKSKTFSFTSYINNLHPLKFPDLYSRIAAVFNEVIPGLNFSLARYLSKQYIRVPIPAGPHAYKGTDDEFYEKYEIDGRLSNEEFTKARIDFMRDFPPTYTEDPVTENFDVRDFSRLKVIVKLANIELTPENPKYAGGSWHVEGTINEDIVATVLYYYHMDNIKDSKLSFRAGVSDPYDNNVEDGLQIDPWVCEHFYGLKMDEEFSYPMGAVDAQEGRVVIFPNYFQHHVDPFELIDPHKPGLRKILCFFVVDPYNDLVKSTKDVPPQMKEWVEDKELMSKYFPEIKPEEVTTMSWEEATKARDELMAERAEYDLSYDDFDAYHRYFSFCEH</sequence>
<evidence type="ECO:0000259" key="2">
    <source>
        <dbReference type="Pfam" id="PF21666"/>
    </source>
</evidence>
<accession>A0A1L0BE15</accession>
<dbReference type="STRING" id="45354.A0A1L0BE15"/>
<dbReference type="InterPro" id="IPR025340">
    <property type="entry name" value="DUF4246"/>
</dbReference>
<dbReference type="EMBL" id="LT635757">
    <property type="protein sequence ID" value="SGZ49657.1"/>
    <property type="molecule type" value="Genomic_DNA"/>
</dbReference>
<keyword evidence="4" id="KW-1185">Reference proteome</keyword>
<proteinExistence type="predicted"/>
<evidence type="ECO:0000259" key="1">
    <source>
        <dbReference type="Pfam" id="PF14033"/>
    </source>
</evidence>
<dbReference type="Pfam" id="PF21666">
    <property type="entry name" value="DUF4246_N"/>
    <property type="match status" value="1"/>
</dbReference>
<gene>
    <name evidence="3" type="ORF">SAMEA4029010_CIC11G00000002882</name>
</gene>
<evidence type="ECO:0000313" key="3">
    <source>
        <dbReference type="EMBL" id="SGZ49657.1"/>
    </source>
</evidence>
<dbReference type="InterPro" id="IPR049192">
    <property type="entry name" value="DUF4246_C"/>
</dbReference>
<evidence type="ECO:0000313" key="4">
    <source>
        <dbReference type="Proteomes" id="UP000182334"/>
    </source>
</evidence>
<organism evidence="3 4">
    <name type="scientific">Sungouiella intermedia</name>
    <dbReference type="NCBI Taxonomy" id="45354"/>
    <lineage>
        <taxon>Eukaryota</taxon>
        <taxon>Fungi</taxon>
        <taxon>Dikarya</taxon>
        <taxon>Ascomycota</taxon>
        <taxon>Saccharomycotina</taxon>
        <taxon>Pichiomycetes</taxon>
        <taxon>Metschnikowiaceae</taxon>
        <taxon>Sungouiella</taxon>
    </lineage>
</organism>
<dbReference type="AlphaFoldDB" id="A0A1L0BE15"/>
<dbReference type="InterPro" id="IPR049207">
    <property type="entry name" value="DUF4246_N"/>
</dbReference>
<feature type="domain" description="DUF4246" evidence="1">
    <location>
        <begin position="148"/>
        <end position="552"/>
    </location>
</feature>
<protein>
    <submittedName>
        <fullName evidence="3">CIC11C00000002882</fullName>
    </submittedName>
</protein>
<dbReference type="PANTHER" id="PTHR33119:SF1">
    <property type="entry name" value="FE2OG DIOXYGENASE DOMAIN-CONTAINING PROTEIN"/>
    <property type="match status" value="1"/>
</dbReference>
<reference evidence="3 4" key="1">
    <citation type="submission" date="2016-10" db="EMBL/GenBank/DDBJ databases">
        <authorList>
            <person name="de Groot N.N."/>
        </authorList>
    </citation>
    <scope>NUCLEOTIDE SEQUENCE [LARGE SCALE GENOMIC DNA]</scope>
    <source>
        <strain evidence="3 4">CBS 141442</strain>
    </source>
</reference>
<dbReference type="PANTHER" id="PTHR33119">
    <property type="entry name" value="IFI3P"/>
    <property type="match status" value="1"/>
</dbReference>
<dbReference type="OrthoDB" id="415532at2759"/>
<name>A0A1L0BE15_9ASCO</name>
<feature type="domain" description="DUF4246" evidence="2">
    <location>
        <begin position="63"/>
        <end position="135"/>
    </location>
</feature>
<dbReference type="Proteomes" id="UP000182334">
    <property type="component" value="Chromosome II"/>
</dbReference>